<dbReference type="RefSeq" id="WP_024543883.1">
    <property type="nucleotide sequence ID" value="NZ_LR214938.2"/>
</dbReference>
<reference evidence="1" key="1">
    <citation type="submission" date="2019-01" db="EMBL/GenBank/DDBJ databases">
        <authorList>
            <consortium name="Pathogen Informatics"/>
        </authorList>
    </citation>
    <scope>NUCLEOTIDE SEQUENCE [LARGE SCALE GENOMIC DNA]</scope>
    <source>
        <strain evidence="1">NCTC10113</strain>
    </source>
</reference>
<accession>A0A448ZZG7</accession>
<name>A0A448ZZG7_METSV</name>
<proteinExistence type="predicted"/>
<geneLocation type="plasmid" evidence="1">
    <name>2</name>
</geneLocation>
<dbReference type="AlphaFoldDB" id="A0A448ZZG7"/>
<sequence>MLEQIVLVNQQQQKENSFADILNDEVRQKITDIFKKDVKTAEDSKFLQLIVNELQKWKEDAINHPNASECRNVFNMQNNSINSNTYKVREIKDINEVINLLDKQSNMLDTIIKQNENKNISQLNVAYSLTSWDWGYYVYESWVEKFIDNDCWSQCRARYFQTLNNIKGFNDAAKKIAEWIGTYLLPLTEIEVNTGFPKIDGILKLGQAIISFGWFIADQTATFTDRFIPNIIGIANNFNYEYTKSIIEKLDKLWLRLKNEVVWLDKIRPSYWRLRNSIRDIKTDLRSLYLIAEKKYSDSQNTDYFGGY</sequence>
<gene>
    <name evidence="1" type="ORF">NCTC10113_01541</name>
</gene>
<dbReference type="EMBL" id="LR214939">
    <property type="protein sequence ID" value="VEU56626.1"/>
    <property type="molecule type" value="Genomic_DNA"/>
</dbReference>
<organism evidence="1">
    <name type="scientific">Metamycoplasma salivarium</name>
    <name type="common">Mycoplasma salivarium</name>
    <dbReference type="NCBI Taxonomy" id="2124"/>
    <lineage>
        <taxon>Bacteria</taxon>
        <taxon>Bacillati</taxon>
        <taxon>Mycoplasmatota</taxon>
        <taxon>Mycoplasmoidales</taxon>
        <taxon>Metamycoplasmataceae</taxon>
        <taxon>Metamycoplasma</taxon>
    </lineage>
</organism>
<evidence type="ECO:0000313" key="1">
    <source>
        <dbReference type="EMBL" id="VEU56626.1"/>
    </source>
</evidence>
<protein>
    <submittedName>
        <fullName evidence="1">Uncharacterized protein</fullName>
    </submittedName>
</protein>
<keyword evidence="1" id="KW-0614">Plasmid</keyword>